<dbReference type="InterPro" id="IPR046879">
    <property type="entry name" value="KANL3/Tex30_Abhydrolase"/>
</dbReference>
<dbReference type="AlphaFoldDB" id="A0A6A7Y0D3"/>
<dbReference type="Gene3D" id="3.40.50.1820">
    <property type="entry name" value="alpha/beta hydrolase"/>
    <property type="match status" value="1"/>
</dbReference>
<gene>
    <name evidence="2" type="ORF">F0357_03995</name>
</gene>
<evidence type="ECO:0000259" key="1">
    <source>
        <dbReference type="Pfam" id="PF20408"/>
    </source>
</evidence>
<accession>A0A6A7Y0D3</accession>
<dbReference type="Proteomes" id="UP000332515">
    <property type="component" value="Unassembled WGS sequence"/>
</dbReference>
<feature type="domain" description="KANL3/Tex30 alpha/beta hydrolase-like" evidence="1">
    <location>
        <begin position="67"/>
        <end position="172"/>
    </location>
</feature>
<dbReference type="InterPro" id="IPR026555">
    <property type="entry name" value="NSL3/Tex30"/>
</dbReference>
<organism evidence="2 3">
    <name type="scientific">Segnochrobactrum spirostomi</name>
    <dbReference type="NCBI Taxonomy" id="2608987"/>
    <lineage>
        <taxon>Bacteria</taxon>
        <taxon>Pseudomonadati</taxon>
        <taxon>Pseudomonadota</taxon>
        <taxon>Alphaproteobacteria</taxon>
        <taxon>Hyphomicrobiales</taxon>
        <taxon>Segnochrobactraceae</taxon>
        <taxon>Segnochrobactrum</taxon>
    </lineage>
</organism>
<comment type="caution">
    <text evidence="2">The sequence shown here is derived from an EMBL/GenBank/DDBJ whole genome shotgun (WGS) entry which is preliminary data.</text>
</comment>
<name>A0A6A7Y0D3_9HYPH</name>
<dbReference type="PANTHER" id="PTHR13136:SF11">
    <property type="entry name" value="TESTIS-EXPRESSED PROTEIN 30"/>
    <property type="match status" value="1"/>
</dbReference>
<dbReference type="SUPFAM" id="SSF53474">
    <property type="entry name" value="alpha/beta-Hydrolases"/>
    <property type="match status" value="1"/>
</dbReference>
<dbReference type="InterPro" id="IPR029058">
    <property type="entry name" value="AB_hydrolase_fold"/>
</dbReference>
<protein>
    <recommendedName>
        <fullName evidence="1">KANL3/Tex30 alpha/beta hydrolase-like domain-containing protein</fullName>
    </recommendedName>
</protein>
<dbReference type="Pfam" id="PF20408">
    <property type="entry name" value="Abhydrolase_11"/>
    <property type="match status" value="1"/>
</dbReference>
<dbReference type="RefSeq" id="WP_153479017.1">
    <property type="nucleotide sequence ID" value="NZ_VWNA01000001.1"/>
</dbReference>
<dbReference type="EMBL" id="VWNA01000001">
    <property type="protein sequence ID" value="MQT11847.1"/>
    <property type="molecule type" value="Genomic_DNA"/>
</dbReference>
<proteinExistence type="predicted"/>
<keyword evidence="3" id="KW-1185">Reference proteome</keyword>
<dbReference type="PANTHER" id="PTHR13136">
    <property type="entry name" value="TESTIS DEVELOPMENT PROTEIN PRTD"/>
    <property type="match status" value="1"/>
</dbReference>
<evidence type="ECO:0000313" key="3">
    <source>
        <dbReference type="Proteomes" id="UP000332515"/>
    </source>
</evidence>
<reference evidence="2 3" key="1">
    <citation type="submission" date="2019-09" db="EMBL/GenBank/DDBJ databases">
        <title>Segnochrobactrum spirostomi gen. nov., sp. nov., isolated from the ciliate Spirostomum cf. yagiui and description of a novel family, Segnochrobactraceae fam. nov. within the order Rhizobiales of the class Alphaproteobacteria.</title>
        <authorList>
            <person name="Akter S."/>
            <person name="Shazib S.U.A."/>
            <person name="Shin M.K."/>
        </authorList>
    </citation>
    <scope>NUCLEOTIDE SEQUENCE [LARGE SCALE GENOMIC DNA]</scope>
    <source>
        <strain evidence="2 3">Sp-1</strain>
    </source>
</reference>
<evidence type="ECO:0000313" key="2">
    <source>
        <dbReference type="EMBL" id="MQT11847.1"/>
    </source>
</evidence>
<sequence length="194" mass="21472">MNATGPCEAFFLSGDSFPKDDRIEAALAARLAPSFRAWINTHEMLRRLGTQDFNGTMEYRVPSVVGLIQSREEMEPPVLIGRSSGARVATLSAAHCRLKGIVCLGYPFRTPGGPIEPARTAHLADLRTPTLILQGLRDPYGALRIFDDYALSPSIEVHFVDCDHEFRIRPAQWYGLAQRIRTFLACLAASQRAA</sequence>